<evidence type="ECO:0000313" key="12">
    <source>
        <dbReference type="Proteomes" id="UP001265259"/>
    </source>
</evidence>
<evidence type="ECO:0000256" key="3">
    <source>
        <dbReference type="ARBA" id="ARBA00022801"/>
    </source>
</evidence>
<dbReference type="PRINTS" id="PR00725">
    <property type="entry name" value="DADACBPTASE1"/>
</dbReference>
<comment type="similarity">
    <text evidence="1 7">Belongs to the peptidase S11 family.</text>
</comment>
<keyword evidence="4" id="KW-0133">Cell shape</keyword>
<feature type="signal peptide" evidence="9">
    <location>
        <begin position="1"/>
        <end position="18"/>
    </location>
</feature>
<dbReference type="PANTHER" id="PTHR21581">
    <property type="entry name" value="D-ALANYL-D-ALANINE CARBOXYPEPTIDASE"/>
    <property type="match status" value="1"/>
</dbReference>
<evidence type="ECO:0000313" key="11">
    <source>
        <dbReference type="EMBL" id="MDT0681165.1"/>
    </source>
</evidence>
<dbReference type="InterPro" id="IPR001967">
    <property type="entry name" value="Peptidase_S11_N"/>
</dbReference>
<keyword evidence="5" id="KW-0573">Peptidoglycan synthesis</keyword>
<dbReference type="EMBL" id="JAVRHL010000001">
    <property type="protein sequence ID" value="MDT0681165.1"/>
    <property type="molecule type" value="Genomic_DNA"/>
</dbReference>
<organism evidence="11 12">
    <name type="scientific">Tropicimonas omnivorans</name>
    <dbReference type="NCBI Taxonomy" id="3075590"/>
    <lineage>
        <taxon>Bacteria</taxon>
        <taxon>Pseudomonadati</taxon>
        <taxon>Pseudomonadota</taxon>
        <taxon>Alphaproteobacteria</taxon>
        <taxon>Rhodobacterales</taxon>
        <taxon>Roseobacteraceae</taxon>
        <taxon>Tropicimonas</taxon>
    </lineage>
</organism>
<feature type="domain" description="Peptidase S11 D-alanyl-D-alanine carboxypeptidase A N-terminal" evidence="10">
    <location>
        <begin position="24"/>
        <end position="240"/>
    </location>
</feature>
<sequence length="578" mass="60317">MAALILLVTFGATLRAGAAPYADFVIDARTGQVLHQENADTRLHPASLTKMMTLYIAFEAITRGEIGLDSQVLISKKAASEEPSKLGLVAGQKIELRYLIRAAAVKSANDAATAIGEAIEGSEAAFARRMNRTAQALGMTRTTFKNAHGLTEEGHLSTARDMTTLGRHVFYDYPQYYNLFSRITADAKVRTVAHTNRRFLRDYAGADGIKTGYTRAAGFNLVASAERDGKRIITTVFGGRSTATRNDRVAELMNLGFNQAPGAVQLARPSAPDYESLPGTPGSTAGKTLRVSGLVNRSPRPTGRPRPQVPEGMIVALQDGVAEAVALATDDQAEQIASLVAGAEKLEDTSAEAPLPGGVSLAGIRPEPTPVEVREEMEDAIAVADTASTEEVAGMIAGAGAATPQDGADIALAASGKPAPGAEAPDIGANVEDLVVAAMGGGAASDANDTDMAPAAATVVPKSRPRVLDFAVAEAAEPQQASIPAPAPRPEVVVRASTSGGRHWGISVGQYNSRFEAEKVLLKTALREVETLDGSLRKVNQRATGYDATFMGLTQDQAAAACARLQARGSDCSTVSPG</sequence>
<reference evidence="11 12" key="1">
    <citation type="submission" date="2023-09" db="EMBL/GenBank/DDBJ databases">
        <authorList>
            <person name="Rey-Velasco X."/>
        </authorList>
    </citation>
    <scope>NUCLEOTIDE SEQUENCE [LARGE SCALE GENOMIC DNA]</scope>
    <source>
        <strain evidence="11 12">F158</strain>
    </source>
</reference>
<dbReference type="SUPFAM" id="SSF56601">
    <property type="entry name" value="beta-lactamase/transpeptidase-like"/>
    <property type="match status" value="1"/>
</dbReference>
<evidence type="ECO:0000256" key="4">
    <source>
        <dbReference type="ARBA" id="ARBA00022960"/>
    </source>
</evidence>
<name>A0ABU3DBX7_9RHOB</name>
<evidence type="ECO:0000256" key="1">
    <source>
        <dbReference type="ARBA" id="ARBA00007164"/>
    </source>
</evidence>
<evidence type="ECO:0000256" key="6">
    <source>
        <dbReference type="ARBA" id="ARBA00023316"/>
    </source>
</evidence>
<dbReference type="Gene3D" id="3.40.710.10">
    <property type="entry name" value="DD-peptidase/beta-lactamase superfamily"/>
    <property type="match status" value="1"/>
</dbReference>
<keyword evidence="3 11" id="KW-0378">Hydrolase</keyword>
<dbReference type="InterPro" id="IPR012338">
    <property type="entry name" value="Beta-lactam/transpept-like"/>
</dbReference>
<comment type="caution">
    <text evidence="11">The sequence shown here is derived from an EMBL/GenBank/DDBJ whole genome shotgun (WGS) entry which is preliminary data.</text>
</comment>
<evidence type="ECO:0000256" key="2">
    <source>
        <dbReference type="ARBA" id="ARBA00022729"/>
    </source>
</evidence>
<protein>
    <submittedName>
        <fullName evidence="11">Serine hydrolase</fullName>
    </submittedName>
</protein>
<keyword evidence="12" id="KW-1185">Reference proteome</keyword>
<evidence type="ECO:0000259" key="10">
    <source>
        <dbReference type="Pfam" id="PF00768"/>
    </source>
</evidence>
<keyword evidence="6" id="KW-0961">Cell wall biogenesis/degradation</keyword>
<dbReference type="PANTHER" id="PTHR21581:SF6">
    <property type="entry name" value="TRAFFICKING PROTEIN PARTICLE COMPLEX SUBUNIT 12"/>
    <property type="match status" value="1"/>
</dbReference>
<feature type="chain" id="PRO_5047415399" evidence="9">
    <location>
        <begin position="19"/>
        <end position="578"/>
    </location>
</feature>
<dbReference type="Pfam" id="PF00768">
    <property type="entry name" value="Peptidase_S11"/>
    <property type="match status" value="1"/>
</dbReference>
<evidence type="ECO:0000256" key="7">
    <source>
        <dbReference type="RuleBase" id="RU004016"/>
    </source>
</evidence>
<evidence type="ECO:0000256" key="8">
    <source>
        <dbReference type="SAM" id="MobiDB-lite"/>
    </source>
</evidence>
<dbReference type="RefSeq" id="WP_311688633.1">
    <property type="nucleotide sequence ID" value="NZ_JAVRHL010000001.1"/>
</dbReference>
<gene>
    <name evidence="11" type="ORF">RM543_00595</name>
</gene>
<accession>A0ABU3DBX7</accession>
<evidence type="ECO:0000256" key="9">
    <source>
        <dbReference type="SAM" id="SignalP"/>
    </source>
</evidence>
<dbReference type="Proteomes" id="UP001265259">
    <property type="component" value="Unassembled WGS sequence"/>
</dbReference>
<proteinExistence type="inferred from homology"/>
<keyword evidence="2 9" id="KW-0732">Signal</keyword>
<feature type="region of interest" description="Disordered" evidence="8">
    <location>
        <begin position="269"/>
        <end position="288"/>
    </location>
</feature>
<dbReference type="InterPro" id="IPR018044">
    <property type="entry name" value="Peptidase_S11"/>
</dbReference>
<dbReference type="GO" id="GO:0016787">
    <property type="term" value="F:hydrolase activity"/>
    <property type="evidence" value="ECO:0007669"/>
    <property type="project" value="UniProtKB-KW"/>
</dbReference>
<evidence type="ECO:0000256" key="5">
    <source>
        <dbReference type="ARBA" id="ARBA00022984"/>
    </source>
</evidence>